<dbReference type="EMBL" id="JAGINP010000017">
    <property type="protein sequence ID" value="MBP2294701.1"/>
    <property type="molecule type" value="Genomic_DNA"/>
</dbReference>
<organism evidence="1 2">
    <name type="scientific">Azospirillum rugosum</name>
    <dbReference type="NCBI Taxonomy" id="416170"/>
    <lineage>
        <taxon>Bacteria</taxon>
        <taxon>Pseudomonadati</taxon>
        <taxon>Pseudomonadota</taxon>
        <taxon>Alphaproteobacteria</taxon>
        <taxon>Rhodospirillales</taxon>
        <taxon>Azospirillaceae</taxon>
        <taxon>Azospirillum</taxon>
    </lineage>
</organism>
<keyword evidence="2" id="KW-1185">Reference proteome</keyword>
<protein>
    <submittedName>
        <fullName evidence="1">Uncharacterized protein</fullName>
    </submittedName>
</protein>
<proteinExistence type="predicted"/>
<reference evidence="1 2" key="1">
    <citation type="submission" date="2021-03" db="EMBL/GenBank/DDBJ databases">
        <title>Genomic Encyclopedia of Type Strains, Phase III (KMG-III): the genomes of soil and plant-associated and newly described type strains.</title>
        <authorList>
            <person name="Whitman W."/>
        </authorList>
    </citation>
    <scope>NUCLEOTIDE SEQUENCE [LARGE SCALE GENOMIC DNA]</scope>
    <source>
        <strain evidence="1 2">IMMIB AFH-6</strain>
    </source>
</reference>
<evidence type="ECO:0000313" key="2">
    <source>
        <dbReference type="Proteomes" id="UP000781958"/>
    </source>
</evidence>
<name>A0ABS4SQ66_9PROT</name>
<comment type="caution">
    <text evidence="1">The sequence shown here is derived from an EMBL/GenBank/DDBJ whole genome shotgun (WGS) entry which is preliminary data.</text>
</comment>
<dbReference type="RefSeq" id="WP_307420079.1">
    <property type="nucleotide sequence ID" value="NZ_JAUSVT010000015.1"/>
</dbReference>
<evidence type="ECO:0000313" key="1">
    <source>
        <dbReference type="EMBL" id="MBP2294701.1"/>
    </source>
</evidence>
<accession>A0ABS4SQ66</accession>
<sequence>MEATMRDAFQAAALSAAPSVLGLYRQWRHAIRQGARFARIGEDLEEAMDTPWPLVCMPSYAGGGIVEGLYRIDQEERLLDIDRERLTAEYREKWAAYQAAKEACGAEAAHAESVRWEREASTLAAQIMTTPARTLEEMHAKTAVGLRFADAKASCEDPDGALQSLRRDIGRALRGQRRGRNGADGSPVEQRVADLVRLRDEFEQLWEADEGSAECAACGFAIDAEVKAIYGAPINTMADAAAVLRGVLIQGADEMNRSDVPVLERLSAFLDAQAARGAVLQDLEARLHELSAAYDALPADAPRRAWRPLWRAMRRVERQIADTPATDLEGLAVKLRLALGPHGTGAGQEPEQLLHGALADLERMITSRRKENGSSDLKRQ</sequence>
<dbReference type="Proteomes" id="UP000781958">
    <property type="component" value="Unassembled WGS sequence"/>
</dbReference>
<gene>
    <name evidence="1" type="ORF">J2851_004491</name>
</gene>